<feature type="compositionally biased region" description="Polar residues" evidence="1">
    <location>
        <begin position="17"/>
        <end position="27"/>
    </location>
</feature>
<dbReference type="PANTHER" id="PTHR10796">
    <property type="entry name" value="PATCHED-RELATED"/>
    <property type="match status" value="1"/>
</dbReference>
<dbReference type="GO" id="GO:0030659">
    <property type="term" value="C:cytoplasmic vesicle membrane"/>
    <property type="evidence" value="ECO:0007669"/>
    <property type="project" value="TreeGrafter"/>
</dbReference>
<dbReference type="InterPro" id="IPR051697">
    <property type="entry name" value="Patched_domain-protein"/>
</dbReference>
<dbReference type="GO" id="GO:0006897">
    <property type="term" value="P:endocytosis"/>
    <property type="evidence" value="ECO:0007669"/>
    <property type="project" value="TreeGrafter"/>
</dbReference>
<keyword evidence="2" id="KW-1133">Transmembrane helix</keyword>
<organism evidence="3 4">
    <name type="scientific">Meloidogyne hapla</name>
    <name type="common">Root-knot nematode worm</name>
    <dbReference type="NCBI Taxonomy" id="6305"/>
    <lineage>
        <taxon>Eukaryota</taxon>
        <taxon>Metazoa</taxon>
        <taxon>Ecdysozoa</taxon>
        <taxon>Nematoda</taxon>
        <taxon>Chromadorea</taxon>
        <taxon>Rhabditida</taxon>
        <taxon>Tylenchina</taxon>
        <taxon>Tylenchomorpha</taxon>
        <taxon>Tylenchoidea</taxon>
        <taxon>Meloidogynidae</taxon>
        <taxon>Meloidogyninae</taxon>
        <taxon>Meloidogyne</taxon>
    </lineage>
</organism>
<dbReference type="Proteomes" id="UP000095281">
    <property type="component" value="Unplaced"/>
</dbReference>
<keyword evidence="2" id="KW-0472">Membrane</keyword>
<feature type="region of interest" description="Disordered" evidence="1">
    <location>
        <begin position="1"/>
        <end position="48"/>
    </location>
</feature>
<feature type="transmembrane region" description="Helical" evidence="2">
    <location>
        <begin position="426"/>
        <end position="443"/>
    </location>
</feature>
<evidence type="ECO:0000313" key="3">
    <source>
        <dbReference type="Proteomes" id="UP000095281"/>
    </source>
</evidence>
<dbReference type="GO" id="GO:0018996">
    <property type="term" value="P:molting cycle, collagen and cuticulin-based cuticle"/>
    <property type="evidence" value="ECO:0007669"/>
    <property type="project" value="TreeGrafter"/>
</dbReference>
<evidence type="ECO:0000256" key="1">
    <source>
        <dbReference type="SAM" id="MobiDB-lite"/>
    </source>
</evidence>
<proteinExistence type="predicted"/>
<evidence type="ECO:0000256" key="2">
    <source>
        <dbReference type="SAM" id="Phobius"/>
    </source>
</evidence>
<keyword evidence="3" id="KW-1185">Reference proteome</keyword>
<reference evidence="4" key="1">
    <citation type="submission" date="2016-11" db="UniProtKB">
        <authorList>
            <consortium name="WormBaseParasite"/>
        </authorList>
    </citation>
    <scope>IDENTIFICATION</scope>
</reference>
<keyword evidence="2" id="KW-0812">Transmembrane</keyword>
<dbReference type="AlphaFoldDB" id="A0A1I8B4U8"/>
<evidence type="ECO:0000313" key="4">
    <source>
        <dbReference type="WBParaSite" id="MhA1_Contig138.frz3.gene20"/>
    </source>
</evidence>
<sequence length="517" mass="59015">MATPSVTPKPERRNRIRQSVYQEENLNQPKLQQTKHLQQQTQHKPEIEKQTKRLCSSNSHLLDIVLSNQQNPNNYINTTQSATYHQICLPSDSIIGNNYEFRGVGGWEGTQHHSNGTDALPFALVGLSFLICSFSSSWPTSFFPFYDIFHFGTDSNGECIKTFFMSNNCQFGRKSFLFDSMRDYNYFPTENPLFDAPQHSPNNEFTILLTSTKTSIKSNKNLILTPNGTLTLAYAQLFGQIQDSTIQHHKQVYKWWDICRQCHLDQTLANWFKGNLPQEGNLTETSNFSSLEERTKKNFLSGIFGVVELNNPDGSFQHIHSLIMRIKLKRQLKPLIVDAFERHLRRIVSNFSRHHIFSSSQGGEEEKPLEIHFWSAQLLASEIDSSLRQTHLKMIISWLALCGILALAQFRASTYESRPMVGVQQSLTLLLASLCAYAVHLASSERFNSLLFALPFTLASIGSLTFAGVDSAFERYSGIAMHPTEKMAFLFIWDGCALVLLPLLWLILLCCKFYYYS</sequence>
<dbReference type="GO" id="GO:0005886">
    <property type="term" value="C:plasma membrane"/>
    <property type="evidence" value="ECO:0007669"/>
    <property type="project" value="TreeGrafter"/>
</dbReference>
<feature type="transmembrane region" description="Helical" evidence="2">
    <location>
        <begin position="490"/>
        <end position="515"/>
    </location>
</feature>
<protein>
    <submittedName>
        <fullName evidence="4">SSD domain-containing protein</fullName>
    </submittedName>
</protein>
<accession>A0A1I8B4U8</accession>
<dbReference type="PANTHER" id="PTHR10796:SF187">
    <property type="entry name" value="SSD DOMAIN-CONTAINING PROTEIN"/>
    <property type="match status" value="1"/>
</dbReference>
<dbReference type="WBParaSite" id="MhA1_Contig138.frz3.gene20">
    <property type="protein sequence ID" value="MhA1_Contig138.frz3.gene20"/>
    <property type="gene ID" value="MhA1_Contig138.frz3.gene20"/>
</dbReference>
<feature type="transmembrane region" description="Helical" evidence="2">
    <location>
        <begin position="449"/>
        <end position="469"/>
    </location>
</feature>
<feature type="compositionally biased region" description="Low complexity" evidence="1">
    <location>
        <begin position="28"/>
        <end position="42"/>
    </location>
</feature>
<name>A0A1I8B4U8_MELHA</name>